<gene>
    <name evidence="1" type="ORF">MarbSA_02830</name>
</gene>
<name>A0ACA8R193_METAZ</name>
<accession>A0ACA8R193</accession>
<dbReference type="Proteomes" id="UP000825015">
    <property type="component" value="Chromosome"/>
</dbReference>
<sequence>MGALILGKKYFICIYLFILYSLVSVSAIDVVKETKENNLIASLGHLEKGSYGQEVIDLQNWLKANKSYNGKIDGYFGVDTETALKMFEKDNNKLSGGKISILTKLSMVEKI</sequence>
<keyword evidence="2" id="KW-1185">Reference proteome</keyword>
<organism evidence="1 2">
    <name type="scientific">Methanobrevibacter arboriphilus</name>
    <dbReference type="NCBI Taxonomy" id="39441"/>
    <lineage>
        <taxon>Archaea</taxon>
        <taxon>Methanobacteriati</taxon>
        <taxon>Methanobacteriota</taxon>
        <taxon>Methanomada group</taxon>
        <taxon>Methanobacteria</taxon>
        <taxon>Methanobacteriales</taxon>
        <taxon>Methanobacteriaceae</taxon>
        <taxon>Methanobrevibacter</taxon>
    </lineage>
</organism>
<protein>
    <submittedName>
        <fullName evidence="1">Uncharacterized protein</fullName>
    </submittedName>
</protein>
<proteinExistence type="predicted"/>
<evidence type="ECO:0000313" key="1">
    <source>
        <dbReference type="EMBL" id="BBL61243.1"/>
    </source>
</evidence>
<reference evidence="1" key="1">
    <citation type="submission" date="2019-06" db="EMBL/GenBank/DDBJ databases">
        <title>Complete genome sequence of Methanobrevibacter arboriphilus strain SA.</title>
        <authorList>
            <person name="Asakawa S."/>
        </authorList>
    </citation>
    <scope>NUCLEOTIDE SEQUENCE</scope>
    <source>
        <strain evidence="1">SA</strain>
    </source>
</reference>
<evidence type="ECO:0000313" key="2">
    <source>
        <dbReference type="Proteomes" id="UP000825015"/>
    </source>
</evidence>
<dbReference type="EMBL" id="AP019779">
    <property type="protein sequence ID" value="BBL61243.1"/>
    <property type="molecule type" value="Genomic_DNA"/>
</dbReference>